<dbReference type="Pfam" id="PF13621">
    <property type="entry name" value="Cupin_8"/>
    <property type="match status" value="1"/>
</dbReference>
<evidence type="ECO:0000259" key="1">
    <source>
        <dbReference type="PROSITE" id="PS51184"/>
    </source>
</evidence>
<dbReference type="PROSITE" id="PS51184">
    <property type="entry name" value="JMJC"/>
    <property type="match status" value="1"/>
</dbReference>
<dbReference type="SMART" id="SM00558">
    <property type="entry name" value="JmjC"/>
    <property type="match status" value="1"/>
</dbReference>
<dbReference type="PANTHER" id="PTHR12461:SF90">
    <property type="entry name" value="JUMONJI-LIKE PROTEIN"/>
    <property type="match status" value="1"/>
</dbReference>
<protein>
    <recommendedName>
        <fullName evidence="1">JmjC domain-containing protein</fullName>
    </recommendedName>
</protein>
<sequence length="305" mass="35504">MEGILILKGCLEVPCIENIDPQTFRRKFYNQQPVVLKKSVENWKPCELWTPTYLKVALQEAFDCLDVLEAVDNKQFIDNADFASRRNISPGAFIDHVFEKEEVFISGETAENQKKDVDFRDKKKFYLRTMSMPDVLYRDIATPDQIESLKSKIYHPTDLQADSVDKFAKTVFRQDTMQLWVGTRGNVTPLHYDRNHGLLVQILGDKQVVLFSHEHTSSLYPFPSYSEKSHLSRINFRNMENEAELLASFPKFCRAEPYRCVIHTGDILYTPPFWWHDVTSQDNCISVTLPWDLEPSDEIPPCMLR</sequence>
<dbReference type="OrthoDB" id="263283at2759"/>
<comment type="caution">
    <text evidence="2">The sequence shown here is derived from an EMBL/GenBank/DDBJ whole genome shotgun (WGS) entry which is preliminary data.</text>
</comment>
<dbReference type="SUPFAM" id="SSF51197">
    <property type="entry name" value="Clavaminate synthase-like"/>
    <property type="match status" value="1"/>
</dbReference>
<dbReference type="EMBL" id="MU825877">
    <property type="protein sequence ID" value="KAJ7386176.1"/>
    <property type="molecule type" value="Genomic_DNA"/>
</dbReference>
<evidence type="ECO:0000313" key="3">
    <source>
        <dbReference type="Proteomes" id="UP001163046"/>
    </source>
</evidence>
<feature type="domain" description="JmjC" evidence="1">
    <location>
        <begin position="156"/>
        <end position="305"/>
    </location>
</feature>
<reference evidence="2" key="1">
    <citation type="submission" date="2023-01" db="EMBL/GenBank/DDBJ databases">
        <title>Genome assembly of the deep-sea coral Lophelia pertusa.</title>
        <authorList>
            <person name="Herrera S."/>
            <person name="Cordes E."/>
        </authorList>
    </citation>
    <scope>NUCLEOTIDE SEQUENCE</scope>
    <source>
        <strain evidence="2">USNM1676648</strain>
        <tissue evidence="2">Polyp</tissue>
    </source>
</reference>
<name>A0A9W9ZQQ2_9CNID</name>
<dbReference type="InterPro" id="IPR003347">
    <property type="entry name" value="JmjC_dom"/>
</dbReference>
<dbReference type="AlphaFoldDB" id="A0A9W9ZQQ2"/>
<proteinExistence type="predicted"/>
<dbReference type="Proteomes" id="UP001163046">
    <property type="component" value="Unassembled WGS sequence"/>
</dbReference>
<accession>A0A9W9ZQQ2</accession>
<dbReference type="InterPro" id="IPR041667">
    <property type="entry name" value="Cupin_8"/>
</dbReference>
<keyword evidence="3" id="KW-1185">Reference proteome</keyword>
<gene>
    <name evidence="2" type="ORF">OS493_010569</name>
</gene>
<evidence type="ECO:0000313" key="2">
    <source>
        <dbReference type="EMBL" id="KAJ7386176.1"/>
    </source>
</evidence>
<organism evidence="2 3">
    <name type="scientific">Desmophyllum pertusum</name>
    <dbReference type="NCBI Taxonomy" id="174260"/>
    <lineage>
        <taxon>Eukaryota</taxon>
        <taxon>Metazoa</taxon>
        <taxon>Cnidaria</taxon>
        <taxon>Anthozoa</taxon>
        <taxon>Hexacorallia</taxon>
        <taxon>Scleractinia</taxon>
        <taxon>Caryophylliina</taxon>
        <taxon>Caryophylliidae</taxon>
        <taxon>Desmophyllum</taxon>
    </lineage>
</organism>
<dbReference type="PANTHER" id="PTHR12461">
    <property type="entry name" value="HYPOXIA-INDUCIBLE FACTOR 1 ALPHA INHIBITOR-RELATED"/>
    <property type="match status" value="1"/>
</dbReference>
<dbReference type="Gene3D" id="2.60.120.650">
    <property type="entry name" value="Cupin"/>
    <property type="match status" value="1"/>
</dbReference>